<dbReference type="InterPro" id="IPR036291">
    <property type="entry name" value="NAD(P)-bd_dom_sf"/>
</dbReference>
<dbReference type="GO" id="GO:0006065">
    <property type="term" value="P:UDP-glucuronate biosynthetic process"/>
    <property type="evidence" value="ECO:0007669"/>
    <property type="project" value="UniProtKB-UniPathway"/>
</dbReference>
<feature type="binding site" evidence="9">
    <location>
        <position position="211"/>
    </location>
    <ligand>
        <name>substrate</name>
    </ligand>
</feature>
<dbReference type="Pfam" id="PF03721">
    <property type="entry name" value="UDPG_MGDP_dh_N"/>
    <property type="match status" value="1"/>
</dbReference>
<feature type="binding site" evidence="9">
    <location>
        <position position="327"/>
    </location>
    <ligand>
        <name>substrate</name>
    </ligand>
</feature>
<evidence type="ECO:0000259" key="11">
    <source>
        <dbReference type="SMART" id="SM00984"/>
    </source>
</evidence>
<dbReference type="InterPro" id="IPR014027">
    <property type="entry name" value="UDP-Glc/GDP-Man_DH_C"/>
</dbReference>
<evidence type="ECO:0000256" key="7">
    <source>
        <dbReference type="PIRNR" id="PIRNR000124"/>
    </source>
</evidence>
<comment type="similarity">
    <text evidence="2 7">Belongs to the UDP-glucose/GDP-mannose dehydrogenase family.</text>
</comment>
<dbReference type="SUPFAM" id="SSF52413">
    <property type="entry name" value="UDP-glucose/GDP-mannose dehydrogenase C-terminal domain"/>
    <property type="match status" value="1"/>
</dbReference>
<feature type="binding site" evidence="10">
    <location>
        <position position="162"/>
    </location>
    <ligand>
        <name>NAD(+)</name>
        <dbReference type="ChEBI" id="CHEBI:57540"/>
    </ligand>
</feature>
<feature type="binding site" evidence="9">
    <location>
        <position position="266"/>
    </location>
    <ligand>
        <name>substrate</name>
    </ligand>
</feature>
<feature type="binding site" evidence="10">
    <location>
        <position position="125"/>
    </location>
    <ligand>
        <name>NAD(+)</name>
        <dbReference type="ChEBI" id="CHEBI:57540"/>
    </ligand>
</feature>
<comment type="catalytic activity">
    <reaction evidence="6 7">
        <text>UDP-alpha-D-glucose + 2 NAD(+) + H2O = UDP-alpha-D-glucuronate + 2 NADH + 3 H(+)</text>
        <dbReference type="Rhea" id="RHEA:23596"/>
        <dbReference type="ChEBI" id="CHEBI:15377"/>
        <dbReference type="ChEBI" id="CHEBI:15378"/>
        <dbReference type="ChEBI" id="CHEBI:57540"/>
        <dbReference type="ChEBI" id="CHEBI:57945"/>
        <dbReference type="ChEBI" id="CHEBI:58052"/>
        <dbReference type="ChEBI" id="CHEBI:58885"/>
        <dbReference type="EC" id="1.1.1.22"/>
    </reaction>
</comment>
<comment type="caution">
    <text evidence="12">The sequence shown here is derived from an EMBL/GenBank/DDBJ whole genome shotgun (WGS) entry which is preliminary data.</text>
</comment>
<feature type="binding site" evidence="10">
    <location>
        <position position="86"/>
    </location>
    <ligand>
        <name>NAD(+)</name>
        <dbReference type="ChEBI" id="CHEBI:57540"/>
    </ligand>
</feature>
<keyword evidence="4 7" id="KW-0560">Oxidoreductase</keyword>
<feature type="binding site" evidence="9">
    <location>
        <begin position="159"/>
        <end position="162"/>
    </location>
    <ligand>
        <name>substrate</name>
    </ligand>
</feature>
<evidence type="ECO:0000256" key="2">
    <source>
        <dbReference type="ARBA" id="ARBA00006601"/>
    </source>
</evidence>
<evidence type="ECO:0000256" key="6">
    <source>
        <dbReference type="ARBA" id="ARBA00047473"/>
    </source>
</evidence>
<dbReference type="GO" id="GO:0000271">
    <property type="term" value="P:polysaccharide biosynthetic process"/>
    <property type="evidence" value="ECO:0007669"/>
    <property type="project" value="InterPro"/>
</dbReference>
<feature type="active site" description="Nucleophile" evidence="8">
    <location>
        <position position="269"/>
    </location>
</feature>
<gene>
    <name evidence="12" type="ORF">F1188_16525</name>
</gene>
<dbReference type="OrthoDB" id="9803238at2"/>
<feature type="binding site" evidence="10">
    <location>
        <position position="334"/>
    </location>
    <ligand>
        <name>NAD(+)</name>
        <dbReference type="ChEBI" id="CHEBI:57540"/>
    </ligand>
</feature>
<dbReference type="PANTHER" id="PTHR43750">
    <property type="entry name" value="UDP-GLUCOSE 6-DEHYDROGENASE TUAD"/>
    <property type="match status" value="1"/>
</dbReference>
<evidence type="ECO:0000256" key="3">
    <source>
        <dbReference type="ARBA" id="ARBA00012954"/>
    </source>
</evidence>
<dbReference type="SUPFAM" id="SSF51735">
    <property type="entry name" value="NAD(P)-binding Rossmann-fold domains"/>
    <property type="match status" value="1"/>
</dbReference>
<feature type="binding site" evidence="10">
    <location>
        <position position="30"/>
    </location>
    <ligand>
        <name>NAD(+)</name>
        <dbReference type="ChEBI" id="CHEBI:57540"/>
    </ligand>
</feature>
<dbReference type="RefSeq" id="WP_150063555.1">
    <property type="nucleotide sequence ID" value="NZ_JACHII010000018.1"/>
</dbReference>
<dbReference type="Gene3D" id="1.20.5.170">
    <property type="match status" value="1"/>
</dbReference>
<dbReference type="Pfam" id="PF00984">
    <property type="entry name" value="UDPG_MGDP_dh"/>
    <property type="match status" value="1"/>
</dbReference>
<evidence type="ECO:0000313" key="12">
    <source>
        <dbReference type="EMBL" id="KAA5604298.1"/>
    </source>
</evidence>
<feature type="domain" description="UDP-glucose/GDP-mannose dehydrogenase C-terminal" evidence="11">
    <location>
        <begin position="320"/>
        <end position="406"/>
    </location>
</feature>
<dbReference type="SMART" id="SM00984">
    <property type="entry name" value="UDPG_MGDP_dh_C"/>
    <property type="match status" value="1"/>
</dbReference>
<dbReference type="EC" id="1.1.1.22" evidence="3 7"/>
<sequence length="421" mass="44977">MRVAIFGLGYVGFTAACCIAHEGHTVLGVDVSESKVAEINAGVPPIAEPGVAELLTEARAAGRLSATTTIGSALEEIDLAIVCVGTPSAPDGSQNLSYIADVSRQIAAATRPGRSRPLTVAYRSTLRPGTMTRVVAPVFRAHLGEAFADTVELVYNPEFLRESSAVKDYFNPPKIVIGTADGQPSATMDALHANLNAPVFVTAYGEAEFTKFVDNTWHAVKVAYANEIGRVCQQLGISARTVHEIFVSDTKLNISPYYTRPGGAFGGSCLPKDVRALQFIANDIGANTHVVDSLLRSNEAHKNHQLQSATRDLAPGARVLLVGLAFKAGTDDLRESPGVDLARKLLDAGFALFVHDPALDPRKLVGQNLGYAYAHLPSIDRLLVDRTAAEQENWDLVIATNRLIDDLDMTGRTVVALDVIP</sequence>
<dbReference type="GO" id="GO:0003979">
    <property type="term" value="F:UDP-glucose 6-dehydrogenase activity"/>
    <property type="evidence" value="ECO:0007669"/>
    <property type="project" value="UniProtKB-EC"/>
</dbReference>
<evidence type="ECO:0000256" key="1">
    <source>
        <dbReference type="ARBA" id="ARBA00004701"/>
    </source>
</evidence>
<evidence type="ECO:0000256" key="5">
    <source>
        <dbReference type="ARBA" id="ARBA00023027"/>
    </source>
</evidence>
<feature type="binding site" evidence="10">
    <location>
        <position position="272"/>
    </location>
    <ligand>
        <name>NAD(+)</name>
        <dbReference type="ChEBI" id="CHEBI:57540"/>
    </ligand>
</feature>
<dbReference type="PROSITE" id="PS51257">
    <property type="entry name" value="PROKAR_LIPOPROTEIN"/>
    <property type="match status" value="1"/>
</dbReference>
<dbReference type="AlphaFoldDB" id="A0A5M6I9F4"/>
<evidence type="ECO:0000256" key="9">
    <source>
        <dbReference type="PIRSR" id="PIRSR500134-2"/>
    </source>
</evidence>
<dbReference type="GO" id="GO:0051287">
    <property type="term" value="F:NAD binding"/>
    <property type="evidence" value="ECO:0007669"/>
    <property type="project" value="InterPro"/>
</dbReference>
<organism evidence="12 13">
    <name type="scientific">Roseospira marina</name>
    <dbReference type="NCBI Taxonomy" id="140057"/>
    <lineage>
        <taxon>Bacteria</taxon>
        <taxon>Pseudomonadati</taxon>
        <taxon>Pseudomonadota</taxon>
        <taxon>Alphaproteobacteria</taxon>
        <taxon>Rhodospirillales</taxon>
        <taxon>Rhodospirillaceae</taxon>
        <taxon>Roseospira</taxon>
    </lineage>
</organism>
<dbReference type="PIRSF" id="PIRSF500134">
    <property type="entry name" value="UDPglc_DH_bac"/>
    <property type="match status" value="1"/>
</dbReference>
<proteinExistence type="inferred from homology"/>
<dbReference type="InterPro" id="IPR014026">
    <property type="entry name" value="UDP-Glc/GDP-Man_DH_dimer"/>
</dbReference>
<dbReference type="EMBL" id="VWPJ01000019">
    <property type="protein sequence ID" value="KAA5604298.1"/>
    <property type="molecule type" value="Genomic_DNA"/>
</dbReference>
<dbReference type="NCBIfam" id="TIGR03026">
    <property type="entry name" value="NDP-sugDHase"/>
    <property type="match status" value="1"/>
</dbReference>
<comment type="pathway">
    <text evidence="1">Nucleotide-sugar biosynthesis; UDP-alpha-D-glucuronate biosynthesis; UDP-alpha-D-glucuronate from UDP-alpha-D-glucose: step 1/1.</text>
</comment>
<evidence type="ECO:0000256" key="10">
    <source>
        <dbReference type="PIRSR" id="PIRSR500134-3"/>
    </source>
</evidence>
<dbReference type="UniPathway" id="UPA00038">
    <property type="reaction ID" value="UER00491"/>
</dbReference>
<keyword evidence="5 7" id="KW-0520">NAD</keyword>
<dbReference type="Proteomes" id="UP000324065">
    <property type="component" value="Unassembled WGS sequence"/>
</dbReference>
<dbReference type="InterPro" id="IPR028357">
    <property type="entry name" value="UDPglc_DH_bac"/>
</dbReference>
<dbReference type="InterPro" id="IPR017476">
    <property type="entry name" value="UDP-Glc/GDP-Man"/>
</dbReference>
<dbReference type="PIRSF" id="PIRSF000124">
    <property type="entry name" value="UDPglc_GDPman_dh"/>
    <property type="match status" value="1"/>
</dbReference>
<feature type="binding site" evidence="10">
    <location>
        <position position="35"/>
    </location>
    <ligand>
        <name>NAD(+)</name>
        <dbReference type="ChEBI" id="CHEBI:57540"/>
    </ligand>
</feature>
<dbReference type="PANTHER" id="PTHR43750:SF1">
    <property type="entry name" value="GDP-MANNOSE 6-DEHYDROGENASE"/>
    <property type="match status" value="1"/>
</dbReference>
<feature type="binding site" evidence="9">
    <location>
        <begin position="258"/>
        <end position="262"/>
    </location>
    <ligand>
        <name>substrate</name>
    </ligand>
</feature>
<accession>A0A5M6I9F4</accession>
<dbReference type="Gene3D" id="3.40.50.720">
    <property type="entry name" value="NAD(P)-binding Rossmann-like Domain"/>
    <property type="match status" value="2"/>
</dbReference>
<keyword evidence="13" id="KW-1185">Reference proteome</keyword>
<protein>
    <recommendedName>
        <fullName evidence="3 7">UDP-glucose 6-dehydrogenase</fullName>
        <ecNumber evidence="3 7">1.1.1.22</ecNumber>
    </recommendedName>
</protein>
<dbReference type="SUPFAM" id="SSF48179">
    <property type="entry name" value="6-phosphogluconate dehydrogenase C-terminal domain-like"/>
    <property type="match status" value="1"/>
</dbReference>
<dbReference type="Pfam" id="PF03720">
    <property type="entry name" value="UDPG_MGDP_dh_C"/>
    <property type="match status" value="1"/>
</dbReference>
<dbReference type="InterPro" id="IPR001732">
    <property type="entry name" value="UDP-Glc/GDP-Man_DH_N"/>
</dbReference>
<evidence type="ECO:0000313" key="13">
    <source>
        <dbReference type="Proteomes" id="UP000324065"/>
    </source>
</evidence>
<reference evidence="12 13" key="1">
    <citation type="submission" date="2019-09" db="EMBL/GenBank/DDBJ databases">
        <title>Genome sequence of Roseospira marina, one of the more divergent members of the non-sulfur purple photosynthetic bacterial family, the Rhodospirillaceae.</title>
        <authorList>
            <person name="Meyer T."/>
            <person name="Kyndt J."/>
        </authorList>
    </citation>
    <scope>NUCLEOTIDE SEQUENCE [LARGE SCALE GENOMIC DNA]</scope>
    <source>
        <strain evidence="12 13">DSM 15113</strain>
    </source>
</reference>
<evidence type="ECO:0000256" key="8">
    <source>
        <dbReference type="PIRSR" id="PIRSR500134-1"/>
    </source>
</evidence>
<evidence type="ECO:0000256" key="4">
    <source>
        <dbReference type="ARBA" id="ARBA00023002"/>
    </source>
</evidence>
<name>A0A5M6I9F4_9PROT</name>
<dbReference type="InterPro" id="IPR036220">
    <property type="entry name" value="UDP-Glc/GDP-Man_DH_C_sf"/>
</dbReference>
<dbReference type="InterPro" id="IPR008927">
    <property type="entry name" value="6-PGluconate_DH-like_C_sf"/>
</dbReference>